<dbReference type="InterPro" id="IPR049233">
    <property type="entry name" value="DUF6830"/>
</dbReference>
<dbReference type="HOGENOM" id="CLU_006344_10_2_1"/>
<dbReference type="Pfam" id="PF20722">
    <property type="entry name" value="DUF6830"/>
    <property type="match status" value="1"/>
</dbReference>
<feature type="domain" description="DUF6830" evidence="3">
    <location>
        <begin position="505"/>
        <end position="639"/>
    </location>
</feature>
<evidence type="ECO:0000256" key="1">
    <source>
        <dbReference type="SAM" id="MobiDB-lite"/>
    </source>
</evidence>
<dbReference type="InterPro" id="IPR041078">
    <property type="entry name" value="Plavaka"/>
</dbReference>
<proteinExistence type="predicted"/>
<dbReference type="Proteomes" id="UP000053820">
    <property type="component" value="Unassembled WGS sequence"/>
</dbReference>
<dbReference type="OrthoDB" id="3232986at2759"/>
<evidence type="ECO:0000313" key="4">
    <source>
        <dbReference type="EMBL" id="KIJ60712.1"/>
    </source>
</evidence>
<organism evidence="4 5">
    <name type="scientific">Hydnomerulius pinastri MD-312</name>
    <dbReference type="NCBI Taxonomy" id="994086"/>
    <lineage>
        <taxon>Eukaryota</taxon>
        <taxon>Fungi</taxon>
        <taxon>Dikarya</taxon>
        <taxon>Basidiomycota</taxon>
        <taxon>Agaricomycotina</taxon>
        <taxon>Agaricomycetes</taxon>
        <taxon>Agaricomycetidae</taxon>
        <taxon>Boletales</taxon>
        <taxon>Boletales incertae sedis</taxon>
        <taxon>Leucogyrophana</taxon>
    </lineage>
</organism>
<evidence type="ECO:0000259" key="3">
    <source>
        <dbReference type="Pfam" id="PF20722"/>
    </source>
</evidence>
<feature type="transmembrane region" description="Helical" evidence="2">
    <location>
        <begin position="332"/>
        <end position="349"/>
    </location>
</feature>
<feature type="region of interest" description="Disordered" evidence="1">
    <location>
        <begin position="477"/>
        <end position="498"/>
    </location>
</feature>
<keyword evidence="5" id="KW-1185">Reference proteome</keyword>
<dbReference type="EMBL" id="KN839869">
    <property type="protein sequence ID" value="KIJ60712.1"/>
    <property type="molecule type" value="Genomic_DNA"/>
</dbReference>
<keyword evidence="2" id="KW-1133">Transmembrane helix</keyword>
<dbReference type="Pfam" id="PF18759">
    <property type="entry name" value="Plavaka"/>
    <property type="match status" value="1"/>
</dbReference>
<feature type="non-terminal residue" evidence="4">
    <location>
        <position position="1"/>
    </location>
</feature>
<keyword evidence="2" id="KW-0812">Transmembrane</keyword>
<evidence type="ECO:0000256" key="2">
    <source>
        <dbReference type="SAM" id="Phobius"/>
    </source>
</evidence>
<accession>A0A0C9WBD4</accession>
<protein>
    <recommendedName>
        <fullName evidence="3">DUF6830 domain-containing protein</fullName>
    </recommendedName>
</protein>
<sequence length="757" mass="85010">TKSVVCLFWRDPVGCLEALFLHPLFHDKLNLVPHRIYHTAENIVHVYSEWMTGDVTWNMQSQLPQGATLLGVMLSSDKTNISALVGNRSAHPLLLSLANIHMSTHLKLSSNAFLLTALLPIPKFIHKNKHMRGLLTDWLIHESFDIVLEPLKQAARLGIMMNDPARNLWLCYTPLASYIVDTPKACMLTAVGGKTSPITTTMYKQFGDPFPHPPWTAAHTLEQLGSVKVLPKNLEQYFNAAQIHHLSSVDKPFWQDFPLSNPSNFLTLEPLHHWFKAFWDHNVCWCINIVGAKELDFRFALLQPSTGYRHFGEGISHLKKVTGCTHRNVQCYLIGVIAGAVPLAIVLVLRSLMDFQYLAQAPELDDNDCNKLLSSLKSFHDNKSHIIAASGCKGKKKKIDNWFIPKHELLQSVVPSICASGASFTADVTKHAHIVVIKYPARRSNNNNLDPQICRYLDWLKKSSKFELATSLHEAQSGRCANNDQSDDEGDDASRPNATNEATCSLAASAGGSVPFPLCSFSIGNTVISLARDPKINQASIDMTSETFHIPDLQSALGDYLHQEAEKAPHTVGGQRCSPDDIWLPFTHLAVWSTLRIQQTAFHTNNITAPQTVFAAPPSSLWPHGQHDPVIFNVDEGKQSFCREVQLIFHALPPHGQRPRWHDRFLMYVHRLDIIPQDGQDCDPITSLHILRRAKRASRAPLGDVIPLSRIRAPLNLIPCFGKTANKQFSYTDSHAYSDEFYLNKYWHKESFYVLSL</sequence>
<dbReference type="AlphaFoldDB" id="A0A0C9WBD4"/>
<name>A0A0C9WBD4_9AGAM</name>
<keyword evidence="2" id="KW-0472">Membrane</keyword>
<gene>
    <name evidence="4" type="ORF">HYDPIDRAFT_98120</name>
</gene>
<evidence type="ECO:0000313" key="5">
    <source>
        <dbReference type="Proteomes" id="UP000053820"/>
    </source>
</evidence>
<reference evidence="4 5" key="1">
    <citation type="submission" date="2014-04" db="EMBL/GenBank/DDBJ databases">
        <title>Evolutionary Origins and Diversification of the Mycorrhizal Mutualists.</title>
        <authorList>
            <consortium name="DOE Joint Genome Institute"/>
            <consortium name="Mycorrhizal Genomics Consortium"/>
            <person name="Kohler A."/>
            <person name="Kuo A."/>
            <person name="Nagy L.G."/>
            <person name="Floudas D."/>
            <person name="Copeland A."/>
            <person name="Barry K.W."/>
            <person name="Cichocki N."/>
            <person name="Veneault-Fourrey C."/>
            <person name="LaButti K."/>
            <person name="Lindquist E.A."/>
            <person name="Lipzen A."/>
            <person name="Lundell T."/>
            <person name="Morin E."/>
            <person name="Murat C."/>
            <person name="Riley R."/>
            <person name="Ohm R."/>
            <person name="Sun H."/>
            <person name="Tunlid A."/>
            <person name="Henrissat B."/>
            <person name="Grigoriev I.V."/>
            <person name="Hibbett D.S."/>
            <person name="Martin F."/>
        </authorList>
    </citation>
    <scope>NUCLEOTIDE SEQUENCE [LARGE SCALE GENOMIC DNA]</scope>
    <source>
        <strain evidence="4 5">MD-312</strain>
    </source>
</reference>